<evidence type="ECO:0000256" key="1">
    <source>
        <dbReference type="ARBA" id="ARBA00001946"/>
    </source>
</evidence>
<dbReference type="Gene3D" id="1.10.150.240">
    <property type="entry name" value="Putative phosphatase, domain 2"/>
    <property type="match status" value="1"/>
</dbReference>
<dbReference type="Pfam" id="PF13419">
    <property type="entry name" value="HAD_2"/>
    <property type="match status" value="1"/>
</dbReference>
<evidence type="ECO:0000256" key="3">
    <source>
        <dbReference type="ARBA" id="ARBA00022723"/>
    </source>
</evidence>
<dbReference type="CDD" id="cd07505">
    <property type="entry name" value="HAD_BPGM-like"/>
    <property type="match status" value="1"/>
</dbReference>
<dbReference type="InterPro" id="IPR006439">
    <property type="entry name" value="HAD-SF_hydro_IA"/>
</dbReference>
<dbReference type="SFLD" id="SFLDS00003">
    <property type="entry name" value="Haloacid_Dehalogenase"/>
    <property type="match status" value="1"/>
</dbReference>
<sequence>MELGISAMSLKAVLFDFNGVIIKDRQIHIQLIDEILLGENLQLQRVQERQAFLGFGHRAYLQNLLKNRGRVVTEVYMTQLLTRKAQGYILELEKLEKLPLYPGIEDVIFQIRDHDLKLGLVSDTLSLEVETVLTSAKLTEYFPVIVSGDDINSHKPNPEGYLLAVERMNQVYPELNLQPHECLVIEHTPVGIQAAKKAQMQVVGVANTYPFHMLQRQANWTIDYLIDLDLQQVQEVFLKKDGQFIVSEC</sequence>
<comment type="similarity">
    <text evidence="2">Belongs to the HAD-like hydrolase superfamily. CbbY/CbbZ/Gph/YieH family.</text>
</comment>
<evidence type="ECO:0000256" key="2">
    <source>
        <dbReference type="ARBA" id="ARBA00006171"/>
    </source>
</evidence>
<keyword evidence="4" id="KW-0460">Magnesium</keyword>
<protein>
    <submittedName>
        <fullName evidence="5">HAD superfamily hydrolase</fullName>
    </submittedName>
</protein>
<dbReference type="InterPro" id="IPR023214">
    <property type="entry name" value="HAD_sf"/>
</dbReference>
<comment type="cofactor">
    <cofactor evidence="1">
        <name>Mg(2+)</name>
        <dbReference type="ChEBI" id="CHEBI:18420"/>
    </cofactor>
</comment>
<name>A0A480AJ50_9CYAN</name>
<dbReference type="InterPro" id="IPR036412">
    <property type="entry name" value="HAD-like_sf"/>
</dbReference>
<dbReference type="InterPro" id="IPR041492">
    <property type="entry name" value="HAD_2"/>
</dbReference>
<dbReference type="AlphaFoldDB" id="A0A480AJ50"/>
<dbReference type="Gene3D" id="3.40.50.1000">
    <property type="entry name" value="HAD superfamily/HAD-like"/>
    <property type="match status" value="1"/>
</dbReference>
<dbReference type="GO" id="GO:0016787">
    <property type="term" value="F:hydrolase activity"/>
    <property type="evidence" value="ECO:0007669"/>
    <property type="project" value="UniProtKB-KW"/>
</dbReference>
<dbReference type="InterPro" id="IPR023198">
    <property type="entry name" value="PGP-like_dom2"/>
</dbReference>
<dbReference type="PANTHER" id="PTHR46193:SF21">
    <property type="entry name" value="SLL1138 PROTEIN"/>
    <property type="match status" value="1"/>
</dbReference>
<dbReference type="Proteomes" id="UP000299367">
    <property type="component" value="Unassembled WGS sequence"/>
</dbReference>
<proteinExistence type="inferred from homology"/>
<evidence type="ECO:0000256" key="4">
    <source>
        <dbReference type="ARBA" id="ARBA00022842"/>
    </source>
</evidence>
<evidence type="ECO:0000313" key="5">
    <source>
        <dbReference type="EMBL" id="GCL44116.1"/>
    </source>
</evidence>
<gene>
    <name evidence="5" type="ORF">NIES80_38410</name>
</gene>
<evidence type="ECO:0000313" key="6">
    <source>
        <dbReference type="Proteomes" id="UP000299367"/>
    </source>
</evidence>
<comment type="caution">
    <text evidence="5">The sequence shown here is derived from an EMBL/GenBank/DDBJ whole genome shotgun (WGS) entry which is preliminary data.</text>
</comment>
<keyword evidence="5" id="KW-0378">Hydrolase</keyword>
<keyword evidence="3" id="KW-0479">Metal-binding</keyword>
<dbReference type="SUPFAM" id="SSF56784">
    <property type="entry name" value="HAD-like"/>
    <property type="match status" value="1"/>
</dbReference>
<reference evidence="6" key="1">
    <citation type="submission" date="2019-02" db="EMBL/GenBank/DDBJ databases">
        <title>Draft genome sequence of Dolichospermum planctonicum NIES-80.</title>
        <authorList>
            <person name="Yamaguchi H."/>
            <person name="Suzuki S."/>
            <person name="Kawachi M."/>
        </authorList>
    </citation>
    <scope>NUCLEOTIDE SEQUENCE [LARGE SCALE GENOMIC DNA]</scope>
    <source>
        <strain evidence="6">NIES-80</strain>
    </source>
</reference>
<dbReference type="PANTHER" id="PTHR46193">
    <property type="entry name" value="6-PHOSPHOGLUCONATE PHOSPHATASE"/>
    <property type="match status" value="1"/>
</dbReference>
<dbReference type="NCBIfam" id="TIGR01509">
    <property type="entry name" value="HAD-SF-IA-v3"/>
    <property type="match status" value="1"/>
</dbReference>
<accession>A0A480AJ50</accession>
<dbReference type="GO" id="GO:0046872">
    <property type="term" value="F:metal ion binding"/>
    <property type="evidence" value="ECO:0007669"/>
    <property type="project" value="UniProtKB-KW"/>
</dbReference>
<organism evidence="5 6">
    <name type="scientific">Dolichospermum planctonicum</name>
    <dbReference type="NCBI Taxonomy" id="136072"/>
    <lineage>
        <taxon>Bacteria</taxon>
        <taxon>Bacillati</taxon>
        <taxon>Cyanobacteriota</taxon>
        <taxon>Cyanophyceae</taxon>
        <taxon>Nostocales</taxon>
        <taxon>Aphanizomenonaceae</taxon>
        <taxon>Dolichospermum</taxon>
    </lineage>
</organism>
<dbReference type="EMBL" id="BJCF01000071">
    <property type="protein sequence ID" value="GCL44116.1"/>
    <property type="molecule type" value="Genomic_DNA"/>
</dbReference>
<dbReference type="SFLD" id="SFLDG01129">
    <property type="entry name" value="C1.5:_HAD__Beta-PGM__Phosphata"/>
    <property type="match status" value="1"/>
</dbReference>
<dbReference type="InterPro" id="IPR051600">
    <property type="entry name" value="Beta-PGM-like"/>
</dbReference>